<evidence type="ECO:0000256" key="1">
    <source>
        <dbReference type="SAM" id="MobiDB-lite"/>
    </source>
</evidence>
<comment type="caution">
    <text evidence="3">The sequence shown here is derived from an EMBL/GenBank/DDBJ whole genome shotgun (WGS) entry which is preliminary data.</text>
</comment>
<feature type="compositionally biased region" description="Low complexity" evidence="1">
    <location>
        <begin position="211"/>
        <end position="228"/>
    </location>
</feature>
<gene>
    <name evidence="3" type="ORF">TSOC_014330</name>
</gene>
<evidence type="ECO:0000259" key="2">
    <source>
        <dbReference type="Pfam" id="PF07741"/>
    </source>
</evidence>
<name>A0A2J7ZHY5_9CHLO</name>
<evidence type="ECO:0000313" key="3">
    <source>
        <dbReference type="EMBL" id="PNG99880.1"/>
    </source>
</evidence>
<dbReference type="AlphaFoldDB" id="A0A2J7ZHY5"/>
<feature type="compositionally biased region" description="Low complexity" evidence="1">
    <location>
        <begin position="128"/>
        <end position="146"/>
    </location>
</feature>
<feature type="region of interest" description="Disordered" evidence="1">
    <location>
        <begin position="1"/>
        <end position="102"/>
    </location>
</feature>
<feature type="region of interest" description="Disordered" evidence="1">
    <location>
        <begin position="126"/>
        <end position="266"/>
    </location>
</feature>
<evidence type="ECO:0000313" key="4">
    <source>
        <dbReference type="Proteomes" id="UP000236333"/>
    </source>
</evidence>
<sequence>GSSGLLALEGPRRVGSEADLDQDDLHTRRHLENERALQEAEAEEEAATGQHGRKAEGEGAAPSAGLPAHPAAKQLRLEGRGGGAEAAVAAEEEDFDEALHSSELQPLAQALGGAVAEAATAPLQPRRAVAADAGPAADAAEGEAGPAVGGQGAAEAAAAAGGDMVVSGSDGKALVGGDGGGGEGGGAPSEAAAAATQGTGAGTGEARIDVAAAMEPDAAAAAAAPAHGGEPGGGEPGGGGAGPGPGAGVDEDEEEGEADQLSDVCDEDISAYLATREEASVRETLWVEMNKEWIEKQEVKKAAEAAANDPSRPASDKSRRKYVRKTAPLEAQGKREDQGGRWALRGDEEEDTKELKQEALPPVPAAAEWAEAASLGAAPAARRVPLSLPAMPPSAVARLGAGPPGAVAATLYPGAATGPPVALAAPASRPGTVAAREVGPPALPPGSTAALWA</sequence>
<reference evidence="3 4" key="1">
    <citation type="journal article" date="2017" name="Mol. Biol. Evol.">
        <title>The 4-celled Tetrabaena socialis nuclear genome reveals the essential components for genetic control of cell number at the origin of multicellularity in the volvocine lineage.</title>
        <authorList>
            <person name="Featherston J."/>
            <person name="Arakaki Y."/>
            <person name="Hanschen E.R."/>
            <person name="Ferris P.J."/>
            <person name="Michod R.E."/>
            <person name="Olson B.J.S.C."/>
            <person name="Nozaki H."/>
            <person name="Durand P.M."/>
        </authorList>
    </citation>
    <scope>NUCLEOTIDE SEQUENCE [LARGE SCALE GENOMIC DNA]</scope>
    <source>
        <strain evidence="3 4">NIES-571</strain>
    </source>
</reference>
<keyword evidence="4" id="KW-1185">Reference proteome</keyword>
<dbReference type="OrthoDB" id="511529at2759"/>
<feature type="region of interest" description="Disordered" evidence="1">
    <location>
        <begin position="433"/>
        <end position="453"/>
    </location>
</feature>
<proteinExistence type="predicted"/>
<protein>
    <recommendedName>
        <fullName evidence="2">Brf1 TBP-binding domain-containing protein</fullName>
    </recommendedName>
</protein>
<dbReference type="Gene3D" id="1.20.5.650">
    <property type="entry name" value="Single helix bin"/>
    <property type="match status" value="1"/>
</dbReference>
<dbReference type="Pfam" id="PF07741">
    <property type="entry name" value="BRF1"/>
    <property type="match status" value="1"/>
</dbReference>
<dbReference type="Proteomes" id="UP000236333">
    <property type="component" value="Unassembled WGS sequence"/>
</dbReference>
<accession>A0A2J7ZHY5</accession>
<feature type="compositionally biased region" description="Basic and acidic residues" evidence="1">
    <location>
        <begin position="23"/>
        <end position="38"/>
    </location>
</feature>
<dbReference type="InterPro" id="IPR011665">
    <property type="entry name" value="BRF1_TBP-bd_dom"/>
</dbReference>
<feature type="compositionally biased region" description="Acidic residues" evidence="1">
    <location>
        <begin position="249"/>
        <end position="266"/>
    </location>
</feature>
<dbReference type="EMBL" id="PGGS01002003">
    <property type="protein sequence ID" value="PNG99880.1"/>
    <property type="molecule type" value="Genomic_DNA"/>
</dbReference>
<feature type="compositionally biased region" description="Gly residues" evidence="1">
    <location>
        <begin position="174"/>
        <end position="187"/>
    </location>
</feature>
<feature type="non-terminal residue" evidence="3">
    <location>
        <position position="1"/>
    </location>
</feature>
<feature type="region of interest" description="Disordered" evidence="1">
    <location>
        <begin position="299"/>
        <end position="364"/>
    </location>
</feature>
<feature type="compositionally biased region" description="Low complexity" evidence="1">
    <location>
        <begin position="188"/>
        <end position="198"/>
    </location>
</feature>
<feature type="domain" description="Brf1 TBP-binding" evidence="2">
    <location>
        <begin position="262"/>
        <end position="326"/>
    </location>
</feature>
<feature type="compositionally biased region" description="Gly residues" evidence="1">
    <location>
        <begin position="229"/>
        <end position="247"/>
    </location>
</feature>
<organism evidence="3 4">
    <name type="scientific">Tetrabaena socialis</name>
    <dbReference type="NCBI Taxonomy" id="47790"/>
    <lineage>
        <taxon>Eukaryota</taxon>
        <taxon>Viridiplantae</taxon>
        <taxon>Chlorophyta</taxon>
        <taxon>core chlorophytes</taxon>
        <taxon>Chlorophyceae</taxon>
        <taxon>CS clade</taxon>
        <taxon>Chlamydomonadales</taxon>
        <taxon>Tetrabaenaceae</taxon>
        <taxon>Tetrabaena</taxon>
    </lineage>
</organism>
<feature type="compositionally biased region" description="Low complexity" evidence="1">
    <location>
        <begin position="153"/>
        <end position="163"/>
    </location>
</feature>